<comment type="caution">
    <text evidence="1">The sequence shown here is derived from an EMBL/GenBank/DDBJ whole genome shotgun (WGS) entry which is preliminary data.</text>
</comment>
<organism evidence="1 2">
    <name type="scientific">Platanthera zijinensis</name>
    <dbReference type="NCBI Taxonomy" id="2320716"/>
    <lineage>
        <taxon>Eukaryota</taxon>
        <taxon>Viridiplantae</taxon>
        <taxon>Streptophyta</taxon>
        <taxon>Embryophyta</taxon>
        <taxon>Tracheophyta</taxon>
        <taxon>Spermatophyta</taxon>
        <taxon>Magnoliopsida</taxon>
        <taxon>Liliopsida</taxon>
        <taxon>Asparagales</taxon>
        <taxon>Orchidaceae</taxon>
        <taxon>Orchidoideae</taxon>
        <taxon>Orchideae</taxon>
        <taxon>Orchidinae</taxon>
        <taxon>Platanthera</taxon>
    </lineage>
</organism>
<evidence type="ECO:0000313" key="1">
    <source>
        <dbReference type="EMBL" id="KAK8929029.1"/>
    </source>
</evidence>
<dbReference type="AlphaFoldDB" id="A0AAP0B5W6"/>
<name>A0AAP0B5W6_9ASPA</name>
<gene>
    <name evidence="1" type="ORF">KSP39_PZI017556</name>
</gene>
<reference evidence="1 2" key="1">
    <citation type="journal article" date="2022" name="Nat. Plants">
        <title>Genomes of leafy and leafless Platanthera orchids illuminate the evolution of mycoheterotrophy.</title>
        <authorList>
            <person name="Li M.H."/>
            <person name="Liu K.W."/>
            <person name="Li Z."/>
            <person name="Lu H.C."/>
            <person name="Ye Q.L."/>
            <person name="Zhang D."/>
            <person name="Wang J.Y."/>
            <person name="Li Y.F."/>
            <person name="Zhong Z.M."/>
            <person name="Liu X."/>
            <person name="Yu X."/>
            <person name="Liu D.K."/>
            <person name="Tu X.D."/>
            <person name="Liu B."/>
            <person name="Hao Y."/>
            <person name="Liao X.Y."/>
            <person name="Jiang Y.T."/>
            <person name="Sun W.H."/>
            <person name="Chen J."/>
            <person name="Chen Y.Q."/>
            <person name="Ai Y."/>
            <person name="Zhai J.W."/>
            <person name="Wu S.S."/>
            <person name="Zhou Z."/>
            <person name="Hsiao Y.Y."/>
            <person name="Wu W.L."/>
            <person name="Chen Y.Y."/>
            <person name="Lin Y.F."/>
            <person name="Hsu J.L."/>
            <person name="Li C.Y."/>
            <person name="Wang Z.W."/>
            <person name="Zhao X."/>
            <person name="Zhong W.Y."/>
            <person name="Ma X.K."/>
            <person name="Ma L."/>
            <person name="Huang J."/>
            <person name="Chen G.Z."/>
            <person name="Huang M.Z."/>
            <person name="Huang L."/>
            <person name="Peng D.H."/>
            <person name="Luo Y.B."/>
            <person name="Zou S.Q."/>
            <person name="Chen S.P."/>
            <person name="Lan S."/>
            <person name="Tsai W.C."/>
            <person name="Van de Peer Y."/>
            <person name="Liu Z.J."/>
        </authorList>
    </citation>
    <scope>NUCLEOTIDE SEQUENCE [LARGE SCALE GENOMIC DNA]</scope>
    <source>
        <strain evidence="1">Lor287</strain>
    </source>
</reference>
<proteinExistence type="predicted"/>
<dbReference type="EMBL" id="JBBWWQ010000015">
    <property type="protein sequence ID" value="KAK8929029.1"/>
    <property type="molecule type" value="Genomic_DNA"/>
</dbReference>
<dbReference type="Proteomes" id="UP001418222">
    <property type="component" value="Unassembled WGS sequence"/>
</dbReference>
<keyword evidence="2" id="KW-1185">Reference proteome</keyword>
<sequence>MCFLLPKKLPSFLFLFGTGGGEEEDSGDSEIPSDICWYLSLLTLLSLSSSVPLSLSLPPSQASITCFFLPCFFLFCRLSHCPPMLLLLLCSAPSVSAAVKSKALKLSPPSRPQLPSL</sequence>
<evidence type="ECO:0000313" key="2">
    <source>
        <dbReference type="Proteomes" id="UP001418222"/>
    </source>
</evidence>
<accession>A0AAP0B5W6</accession>
<protein>
    <submittedName>
        <fullName evidence="1">Uncharacterized protein</fullName>
    </submittedName>
</protein>